<dbReference type="EMBL" id="ADKM02000134">
    <property type="protein sequence ID" value="EGC01172.1"/>
    <property type="molecule type" value="Genomic_DNA"/>
</dbReference>
<dbReference type="PANTHER" id="PTHR35596:SF1">
    <property type="entry name" value="MICROBIAL-TYPE PARG CATALYTIC DOMAIN-CONTAINING PROTEIN"/>
    <property type="match status" value="1"/>
</dbReference>
<reference evidence="2 3" key="1">
    <citation type="submission" date="2011-02" db="EMBL/GenBank/DDBJ databases">
        <authorList>
            <person name="Nelson K.E."/>
            <person name="Sutton G."/>
            <person name="Torralba M."/>
            <person name="Durkin S."/>
            <person name="Harkins D."/>
            <person name="Montgomery R."/>
            <person name="Ziemer C."/>
            <person name="Klaassens E."/>
            <person name="Ocuiv P."/>
            <person name="Morrison M."/>
        </authorList>
    </citation>
    <scope>NUCLEOTIDE SEQUENCE [LARGE SCALE GENOMIC DNA]</scope>
    <source>
        <strain evidence="2 3">8</strain>
    </source>
</reference>
<dbReference type="AlphaFoldDB" id="E9SHV4"/>
<comment type="caution">
    <text evidence="2">The sequence shown here is derived from an EMBL/GenBank/DDBJ whole genome shotgun (WGS) entry which is preliminary data.</text>
</comment>
<evidence type="ECO:0000313" key="2">
    <source>
        <dbReference type="EMBL" id="EGC01172.1"/>
    </source>
</evidence>
<proteinExistence type="predicted"/>
<protein>
    <submittedName>
        <fullName evidence="2">TIGR02452 family protein</fullName>
    </submittedName>
</protein>
<evidence type="ECO:0000259" key="1">
    <source>
        <dbReference type="Pfam" id="PF10021"/>
    </source>
</evidence>
<dbReference type="Pfam" id="PF10021">
    <property type="entry name" value="PARG_cat_microb"/>
    <property type="match status" value="1"/>
</dbReference>
<evidence type="ECO:0000313" key="3">
    <source>
        <dbReference type="Proteomes" id="UP000004259"/>
    </source>
</evidence>
<gene>
    <name evidence="2" type="ORF">CUS_7058</name>
</gene>
<dbReference type="Gene3D" id="3.40.220.10">
    <property type="entry name" value="Leucine Aminopeptidase, subunit E, domain 1"/>
    <property type="match status" value="1"/>
</dbReference>
<accession>E9SHV4</accession>
<dbReference type="NCBIfam" id="TIGR02452">
    <property type="entry name" value="TIGR02452 family protein"/>
    <property type="match status" value="1"/>
</dbReference>
<dbReference type="SUPFAM" id="SSF52949">
    <property type="entry name" value="Macro domain-like"/>
    <property type="match status" value="1"/>
</dbReference>
<name>E9SHV4_RUMAL</name>
<dbReference type="RefSeq" id="WP_002853312.1">
    <property type="nucleotide sequence ID" value="NZ_ADKM02000134.1"/>
</dbReference>
<dbReference type="InterPro" id="IPR019261">
    <property type="entry name" value="PARG_cat_microbial"/>
</dbReference>
<dbReference type="PANTHER" id="PTHR35596">
    <property type="entry name" value="DUF2263 DOMAIN-CONTAINING PROTEIN"/>
    <property type="match status" value="1"/>
</dbReference>
<dbReference type="Proteomes" id="UP000004259">
    <property type="component" value="Unassembled WGS sequence"/>
</dbReference>
<dbReference type="InterPro" id="IPR043472">
    <property type="entry name" value="Macro_dom-like"/>
</dbReference>
<sequence>MNNIRIANQTIKITRDGCYQLDGKSVEFPKKDLTAVKVISPEDGEKLLSEDISGFFGDRSCEIEVTAESSFAAAARLSRPMVMNFANAHCAGGGFRMGATTQEEALCRCSTLYASITSQKSKEMYIYNNTHISRVESDYMLFSPDVLVFRKDSGELMEEPFEVSVMTLPAPNLRGAALLASKEMVSNTMLRRIRIMLRAAAKNGCKELVLGAWGCGAFGNDPNVVAGHFRTALLDDGLGRCFDKVVFAIYGRPDGKNITAFKNVFK</sequence>
<dbReference type="STRING" id="246199.CUS_7058"/>
<dbReference type="eggNOG" id="COG4295">
    <property type="taxonomic scope" value="Bacteria"/>
</dbReference>
<organism evidence="2 3">
    <name type="scientific">Ruminococcus albus 8</name>
    <dbReference type="NCBI Taxonomy" id="246199"/>
    <lineage>
        <taxon>Bacteria</taxon>
        <taxon>Bacillati</taxon>
        <taxon>Bacillota</taxon>
        <taxon>Clostridia</taxon>
        <taxon>Eubacteriales</taxon>
        <taxon>Oscillospiraceae</taxon>
        <taxon>Ruminococcus</taxon>
    </lineage>
</organism>
<feature type="domain" description="Microbial-type PARG catalytic" evidence="1">
    <location>
        <begin position="7"/>
        <end position="151"/>
    </location>
</feature>
<dbReference type="PIRSF" id="PIRSF014899">
    <property type="entry name" value="UCP014899"/>
    <property type="match status" value="1"/>
</dbReference>
<dbReference type="InterPro" id="IPR012664">
    <property type="entry name" value="CHP02452"/>
</dbReference>
<keyword evidence="3" id="KW-1185">Reference proteome</keyword>
<dbReference type="OrthoDB" id="9806181at2"/>